<dbReference type="KEGG" id="cse:Cseg_2815"/>
<dbReference type="EMBL" id="CP002008">
    <property type="protein sequence ID" value="ADG11263.1"/>
    <property type="molecule type" value="Genomic_DNA"/>
</dbReference>
<dbReference type="HOGENOM" id="CLU_221203_0_0_5"/>
<evidence type="ECO:0000313" key="2">
    <source>
        <dbReference type="EMBL" id="ADG11263.1"/>
    </source>
</evidence>
<keyword evidence="1" id="KW-1133">Transmembrane helix</keyword>
<feature type="transmembrane region" description="Helical" evidence="1">
    <location>
        <begin position="7"/>
        <end position="27"/>
    </location>
</feature>
<evidence type="ECO:0000256" key="1">
    <source>
        <dbReference type="SAM" id="Phobius"/>
    </source>
</evidence>
<organism evidence="2 3">
    <name type="scientific">Caulobacter segnis (strain ATCC 21756 / DSM 7131 / JCM 7823 / NBRC 15250 / LMG 17158 / TK0059)</name>
    <name type="common">Mycoplana segnis</name>
    <dbReference type="NCBI Taxonomy" id="509190"/>
    <lineage>
        <taxon>Bacteria</taxon>
        <taxon>Pseudomonadati</taxon>
        <taxon>Pseudomonadota</taxon>
        <taxon>Alphaproteobacteria</taxon>
        <taxon>Caulobacterales</taxon>
        <taxon>Caulobacteraceae</taxon>
        <taxon>Caulobacter</taxon>
    </lineage>
</organism>
<dbReference type="Proteomes" id="UP000002629">
    <property type="component" value="Chromosome"/>
</dbReference>
<keyword evidence="1" id="KW-0472">Membrane</keyword>
<keyword evidence="1" id="KW-0812">Transmembrane</keyword>
<reference evidence="3" key="1">
    <citation type="journal article" date="2011" name="J. Bacteriol.">
        <title>Genome sequences of eight morphologically diverse alphaproteobacteria.</title>
        <authorList>
            <consortium name="US DOE Joint Genome Institute"/>
            <person name="Brown P.J."/>
            <person name="Kysela D.T."/>
            <person name="Buechlein A."/>
            <person name="Hemmerich C."/>
            <person name="Brun Y.V."/>
        </authorList>
    </citation>
    <scope>NUCLEOTIDE SEQUENCE [LARGE SCALE GENOMIC DNA]</scope>
    <source>
        <strain evidence="3">ATCC 21756 / DSM 7131 / JCM 7823 / NBRC 15250 / LMG 17158 / TK0059</strain>
    </source>
</reference>
<dbReference type="AlphaFoldDB" id="D5VL90"/>
<sequence length="31" mass="3242">MTMRSSYAVLGAGMLFVGFAVGIFIALHPAI</sequence>
<name>D5VL90_CAUST</name>
<gene>
    <name evidence="2" type="ordered locus">Cseg_2815</name>
</gene>
<evidence type="ECO:0000313" key="3">
    <source>
        <dbReference type="Proteomes" id="UP000002629"/>
    </source>
</evidence>
<accession>D5VL90</accession>
<protein>
    <submittedName>
        <fullName evidence="2">Uncharacterized protein</fullName>
    </submittedName>
</protein>
<proteinExistence type="predicted"/>